<comment type="caution">
    <text evidence="1">The sequence shown here is derived from an EMBL/GenBank/DDBJ whole genome shotgun (WGS) entry which is preliminary data.</text>
</comment>
<organism evidence="1 2">
    <name type="scientific">Caerostris extrusa</name>
    <name type="common">Bark spider</name>
    <name type="synonym">Caerostris bankana</name>
    <dbReference type="NCBI Taxonomy" id="172846"/>
    <lineage>
        <taxon>Eukaryota</taxon>
        <taxon>Metazoa</taxon>
        <taxon>Ecdysozoa</taxon>
        <taxon>Arthropoda</taxon>
        <taxon>Chelicerata</taxon>
        <taxon>Arachnida</taxon>
        <taxon>Araneae</taxon>
        <taxon>Araneomorphae</taxon>
        <taxon>Entelegynae</taxon>
        <taxon>Araneoidea</taxon>
        <taxon>Araneidae</taxon>
        <taxon>Caerostris</taxon>
    </lineage>
</organism>
<gene>
    <name evidence="1" type="ORF">CEXT_772301</name>
</gene>
<sequence length="120" mass="13857">MGDGSEIEYQEEHLNTSVRRINFVLFAVREVRFGEKRQFWPDFRTVNVGIVVGSLYCLEGRKVIVVATVGEEWAMAPKLHIRGGHLKRSVRRLNFVLLLLGEIVIWMNDMIWKNIRTSGG</sequence>
<protein>
    <submittedName>
        <fullName evidence="1">Uncharacterized protein</fullName>
    </submittedName>
</protein>
<proteinExistence type="predicted"/>
<accession>A0AAV4P8G8</accession>
<keyword evidence="2" id="KW-1185">Reference proteome</keyword>
<reference evidence="1 2" key="1">
    <citation type="submission" date="2021-06" db="EMBL/GenBank/DDBJ databases">
        <title>Caerostris extrusa draft genome.</title>
        <authorList>
            <person name="Kono N."/>
            <person name="Arakawa K."/>
        </authorList>
    </citation>
    <scope>NUCLEOTIDE SEQUENCE [LARGE SCALE GENOMIC DNA]</scope>
</reference>
<dbReference type="Proteomes" id="UP001054945">
    <property type="component" value="Unassembled WGS sequence"/>
</dbReference>
<evidence type="ECO:0000313" key="2">
    <source>
        <dbReference type="Proteomes" id="UP001054945"/>
    </source>
</evidence>
<dbReference type="AlphaFoldDB" id="A0AAV4P8G8"/>
<evidence type="ECO:0000313" key="1">
    <source>
        <dbReference type="EMBL" id="GIX93331.1"/>
    </source>
</evidence>
<dbReference type="EMBL" id="BPLR01004235">
    <property type="protein sequence ID" value="GIX93331.1"/>
    <property type="molecule type" value="Genomic_DNA"/>
</dbReference>
<name>A0AAV4P8G8_CAEEX</name>